<evidence type="ECO:0000313" key="6">
    <source>
        <dbReference type="EMBL" id="GAA0507658.1"/>
    </source>
</evidence>
<dbReference type="Gene3D" id="3.40.50.10230">
    <property type="entry name" value="Cobalamin biosynthesis CobH/CbiC, precorrin-8X methylmutase"/>
    <property type="match status" value="1"/>
</dbReference>
<evidence type="ECO:0000313" key="7">
    <source>
        <dbReference type="Proteomes" id="UP001500729"/>
    </source>
</evidence>
<protein>
    <submittedName>
        <fullName evidence="6">Precorrin-8X methylmutase</fullName>
    </submittedName>
</protein>
<proteinExistence type="inferred from homology"/>
<keyword evidence="3" id="KW-0169">Cobalamin biosynthesis</keyword>
<comment type="similarity">
    <text evidence="2">Belongs to the CobH/CbiC family.</text>
</comment>
<accession>A0ABP3LUK9</accession>
<evidence type="ECO:0000256" key="3">
    <source>
        <dbReference type="ARBA" id="ARBA00022573"/>
    </source>
</evidence>
<sequence>MNERTGAGEQSGAGSTARYRGVPDYVREGAEIYRRSFATIRAEADLGGLPPEVAGVAVRMIHACGMVDLVDDLAWSPNAVTGARAALRAGAPVFCDAAMVAAGVTRRRLPADNAIICTLGDERVPELARELGTTRSAAAMELWRDDLEGSVVAIGNAPTALFRLLEMIEEGAPRPAAVLGLPVGFVGAVESKQALVDHPSGLEHLVVHGRRGGSAMAVAAINAIASEEE</sequence>
<comment type="caution">
    <text evidence="6">The sequence shown here is derived from an EMBL/GenBank/DDBJ whole genome shotgun (WGS) entry which is preliminary data.</text>
</comment>
<evidence type="ECO:0000259" key="5">
    <source>
        <dbReference type="Pfam" id="PF02570"/>
    </source>
</evidence>
<dbReference type="InterPro" id="IPR036588">
    <property type="entry name" value="CobH/CbiC_sf"/>
</dbReference>
<dbReference type="InterPro" id="IPR003722">
    <property type="entry name" value="Cbl_synth_CobH/CbiC"/>
</dbReference>
<evidence type="ECO:0000256" key="2">
    <source>
        <dbReference type="ARBA" id="ARBA00009774"/>
    </source>
</evidence>
<evidence type="ECO:0000256" key="1">
    <source>
        <dbReference type="ARBA" id="ARBA00004953"/>
    </source>
</evidence>
<evidence type="ECO:0000256" key="4">
    <source>
        <dbReference type="ARBA" id="ARBA00023235"/>
    </source>
</evidence>
<name>A0ABP3LUK9_SACER</name>
<dbReference type="PANTHER" id="PTHR43588">
    <property type="entry name" value="COBALT-PRECORRIN-8 METHYLMUTASE"/>
    <property type="match status" value="1"/>
</dbReference>
<dbReference type="NCBIfam" id="NF006136">
    <property type="entry name" value="PRK08285.1"/>
    <property type="match status" value="1"/>
</dbReference>
<dbReference type="Proteomes" id="UP001500729">
    <property type="component" value="Unassembled WGS sequence"/>
</dbReference>
<dbReference type="PANTHER" id="PTHR43588:SF1">
    <property type="entry name" value="COBALT-PRECORRIN-8 METHYLMUTASE"/>
    <property type="match status" value="1"/>
</dbReference>
<keyword evidence="4" id="KW-0413">Isomerase</keyword>
<dbReference type="Pfam" id="PF02570">
    <property type="entry name" value="CbiC"/>
    <property type="match status" value="1"/>
</dbReference>
<organism evidence="6 7">
    <name type="scientific">Saccharopolyspora erythraea</name>
    <name type="common">Streptomyces erythraeus</name>
    <dbReference type="NCBI Taxonomy" id="1836"/>
    <lineage>
        <taxon>Bacteria</taxon>
        <taxon>Bacillati</taxon>
        <taxon>Actinomycetota</taxon>
        <taxon>Actinomycetes</taxon>
        <taxon>Pseudonocardiales</taxon>
        <taxon>Pseudonocardiaceae</taxon>
        <taxon>Saccharopolyspora</taxon>
    </lineage>
</organism>
<comment type="pathway">
    <text evidence="1">Cofactor biosynthesis; adenosylcobalamin biosynthesis.</text>
</comment>
<dbReference type="SUPFAM" id="SSF63965">
    <property type="entry name" value="Precorrin-8X methylmutase CbiC/CobH"/>
    <property type="match status" value="1"/>
</dbReference>
<feature type="domain" description="Cobalamin biosynthesis precorrin-8X methylmutase CobH/CbiC" evidence="5">
    <location>
        <begin position="31"/>
        <end position="226"/>
    </location>
</feature>
<dbReference type="EMBL" id="BAAAGS010000001">
    <property type="protein sequence ID" value="GAA0507658.1"/>
    <property type="molecule type" value="Genomic_DNA"/>
</dbReference>
<gene>
    <name evidence="6" type="ORF">GCM10009533_03060</name>
</gene>
<keyword evidence="7" id="KW-1185">Reference proteome</keyword>
<reference evidence="7" key="1">
    <citation type="journal article" date="2019" name="Int. J. Syst. Evol. Microbiol.">
        <title>The Global Catalogue of Microorganisms (GCM) 10K type strain sequencing project: providing services to taxonomists for standard genome sequencing and annotation.</title>
        <authorList>
            <consortium name="The Broad Institute Genomics Platform"/>
            <consortium name="The Broad Institute Genome Sequencing Center for Infectious Disease"/>
            <person name="Wu L."/>
            <person name="Ma J."/>
        </authorList>
    </citation>
    <scope>NUCLEOTIDE SEQUENCE [LARGE SCALE GENOMIC DNA]</scope>
    <source>
        <strain evidence="7">JCM 10303</strain>
    </source>
</reference>